<feature type="domain" description="Thioredoxin" evidence="4">
    <location>
        <begin position="4"/>
        <end position="122"/>
    </location>
</feature>
<dbReference type="GO" id="GO:0005634">
    <property type="term" value="C:nucleus"/>
    <property type="evidence" value="ECO:0007669"/>
    <property type="project" value="TreeGrafter"/>
</dbReference>
<dbReference type="PANTHER" id="PTHR10293:SF73">
    <property type="entry name" value="GLUTAREDOXIN-3"/>
    <property type="match status" value="1"/>
</dbReference>
<keyword evidence="2" id="KW-0408">Iron</keyword>
<dbReference type="GO" id="GO:0051536">
    <property type="term" value="F:iron-sulfur cluster binding"/>
    <property type="evidence" value="ECO:0007669"/>
    <property type="project" value="UniProtKB-KW"/>
</dbReference>
<dbReference type="AlphaFoldDB" id="A0A7S2WUX6"/>
<gene>
    <name evidence="5" type="ORF">RMAR1173_LOCUS20014</name>
</gene>
<evidence type="ECO:0000256" key="1">
    <source>
        <dbReference type="ARBA" id="ARBA00022723"/>
    </source>
</evidence>
<dbReference type="Gene3D" id="3.40.30.10">
    <property type="entry name" value="Glutaredoxin"/>
    <property type="match status" value="3"/>
</dbReference>
<name>A0A7S2WUX6_9STRA</name>
<dbReference type="InterPro" id="IPR013766">
    <property type="entry name" value="Thioredoxin_domain"/>
</dbReference>
<dbReference type="PANTHER" id="PTHR10293">
    <property type="entry name" value="GLUTAREDOXIN FAMILY MEMBER"/>
    <property type="match status" value="1"/>
</dbReference>
<evidence type="ECO:0000256" key="3">
    <source>
        <dbReference type="ARBA" id="ARBA00023014"/>
    </source>
</evidence>
<dbReference type="InterPro" id="IPR004480">
    <property type="entry name" value="Monothiol_GRX-rel"/>
</dbReference>
<dbReference type="Pfam" id="PF00462">
    <property type="entry name" value="Glutaredoxin"/>
    <property type="match status" value="2"/>
</dbReference>
<dbReference type="EMBL" id="HBHJ01030227">
    <property type="protein sequence ID" value="CAD9709022.1"/>
    <property type="molecule type" value="Transcribed_RNA"/>
</dbReference>
<evidence type="ECO:0000259" key="4">
    <source>
        <dbReference type="PROSITE" id="PS51352"/>
    </source>
</evidence>
<dbReference type="NCBIfam" id="TIGR00365">
    <property type="entry name" value="Grx4 family monothiol glutaredoxin"/>
    <property type="match status" value="1"/>
</dbReference>
<evidence type="ECO:0000313" key="5">
    <source>
        <dbReference type="EMBL" id="CAD9709022.1"/>
    </source>
</evidence>
<dbReference type="GO" id="GO:0006879">
    <property type="term" value="P:intracellular iron ion homeostasis"/>
    <property type="evidence" value="ECO:0007669"/>
    <property type="project" value="TreeGrafter"/>
</dbReference>
<dbReference type="GO" id="GO:0046872">
    <property type="term" value="F:metal ion binding"/>
    <property type="evidence" value="ECO:0007669"/>
    <property type="project" value="UniProtKB-KW"/>
</dbReference>
<accession>A0A7S2WUX6</accession>
<dbReference type="CDD" id="cd03028">
    <property type="entry name" value="GRX_PICOT_like"/>
    <property type="match status" value="2"/>
</dbReference>
<dbReference type="SUPFAM" id="SSF52833">
    <property type="entry name" value="Thioredoxin-like"/>
    <property type="match status" value="3"/>
</dbReference>
<protein>
    <recommendedName>
        <fullName evidence="4">Thioredoxin domain-containing protein</fullName>
    </recommendedName>
</protein>
<evidence type="ECO:0000256" key="2">
    <source>
        <dbReference type="ARBA" id="ARBA00023004"/>
    </source>
</evidence>
<dbReference type="GO" id="GO:0005829">
    <property type="term" value="C:cytosol"/>
    <property type="evidence" value="ECO:0007669"/>
    <property type="project" value="TreeGrafter"/>
</dbReference>
<dbReference type="InterPro" id="IPR036249">
    <property type="entry name" value="Thioredoxin-like_sf"/>
</dbReference>
<organism evidence="5">
    <name type="scientific">Rhizochromulina marina</name>
    <dbReference type="NCBI Taxonomy" id="1034831"/>
    <lineage>
        <taxon>Eukaryota</taxon>
        <taxon>Sar</taxon>
        <taxon>Stramenopiles</taxon>
        <taxon>Ochrophyta</taxon>
        <taxon>Dictyochophyceae</taxon>
        <taxon>Rhizochromulinales</taxon>
        <taxon>Rhizochromulina</taxon>
    </lineage>
</organism>
<proteinExistence type="predicted"/>
<reference evidence="5" key="1">
    <citation type="submission" date="2021-01" db="EMBL/GenBank/DDBJ databases">
        <authorList>
            <person name="Corre E."/>
            <person name="Pelletier E."/>
            <person name="Niang G."/>
            <person name="Scheremetjew M."/>
            <person name="Finn R."/>
            <person name="Kale V."/>
            <person name="Holt S."/>
            <person name="Cochrane G."/>
            <person name="Meng A."/>
            <person name="Brown T."/>
            <person name="Cohen L."/>
        </authorList>
    </citation>
    <scope>NUCLEOTIDE SEQUENCE</scope>
    <source>
        <strain evidence="5">CCMP1243</strain>
    </source>
</reference>
<dbReference type="FunFam" id="3.40.30.10:FF:000012">
    <property type="entry name" value="Monothiol glutaredoxin"/>
    <property type="match status" value="2"/>
</dbReference>
<dbReference type="InterPro" id="IPR002109">
    <property type="entry name" value="Glutaredoxin"/>
</dbReference>
<sequence length="359" mass="39141">MAAMAGMGSMSNFVAVASTGELLERCKGCPAVVFFWAPWHEPSKAGGQMEQVFMALAEQHQDIVCIKAEAEACPEVAAKYAVRVVPTFCFIKADGGLADRVEGANPPLVAERMASFVALARGETVAGSEGAPAQPTQTLRQRVEGLINNAPIMLFMKGSALEPRCKFSRKMVDILNKEGASFSSFDVLTDEEVRAEVKLYASWPTYPQLYIKGEFIGGIDIVEELQKEGELKSLLGKVVPDHSDFHQQGAAAPLEDRLKALIARAPVMLFMKGSPQEPQCGFSRQIVLLLEEINASFSSFDILQDQEVRQGLKKFSEWPTYPQLYIDGELIGGLDIVREMHEAGELKELIPASSIGGAK</sequence>
<keyword evidence="1" id="KW-0479">Metal-binding</keyword>
<dbReference type="PROSITE" id="PS51352">
    <property type="entry name" value="THIOREDOXIN_2"/>
    <property type="match status" value="1"/>
</dbReference>
<dbReference type="InterPro" id="IPR033658">
    <property type="entry name" value="GRX_PICOT-like"/>
</dbReference>
<dbReference type="Pfam" id="PF00085">
    <property type="entry name" value="Thioredoxin"/>
    <property type="match status" value="1"/>
</dbReference>
<dbReference type="PROSITE" id="PS51354">
    <property type="entry name" value="GLUTAREDOXIN_2"/>
    <property type="match status" value="2"/>
</dbReference>
<keyword evidence="3" id="KW-0411">Iron-sulfur</keyword>